<dbReference type="PROSITE" id="PS01303">
    <property type="entry name" value="BCCT"/>
    <property type="match status" value="1"/>
</dbReference>
<comment type="subcellular location">
    <subcellularLocation>
        <location evidence="1">Cell membrane</location>
        <topology evidence="1">Multi-pass membrane protein</topology>
    </subcellularLocation>
</comment>
<dbReference type="InterPro" id="IPR000060">
    <property type="entry name" value="BCCT_transptr"/>
</dbReference>
<feature type="transmembrane region" description="Helical" evidence="9">
    <location>
        <begin position="260"/>
        <end position="280"/>
    </location>
</feature>
<keyword evidence="4" id="KW-1003">Cell membrane</keyword>
<feature type="transmembrane region" description="Helical" evidence="9">
    <location>
        <begin position="404"/>
        <end position="433"/>
    </location>
</feature>
<evidence type="ECO:0000256" key="1">
    <source>
        <dbReference type="ARBA" id="ARBA00004651"/>
    </source>
</evidence>
<feature type="compositionally biased region" description="Acidic residues" evidence="8">
    <location>
        <begin position="529"/>
        <end position="549"/>
    </location>
</feature>
<feature type="transmembrane region" description="Helical" evidence="9">
    <location>
        <begin position="142"/>
        <end position="160"/>
    </location>
</feature>
<evidence type="ECO:0000256" key="6">
    <source>
        <dbReference type="ARBA" id="ARBA00022989"/>
    </source>
</evidence>
<dbReference type="EMBL" id="FNFI01000006">
    <property type="protein sequence ID" value="SDK26327.1"/>
    <property type="molecule type" value="Genomic_DNA"/>
</dbReference>
<dbReference type="Pfam" id="PF02028">
    <property type="entry name" value="BCCT"/>
    <property type="match status" value="1"/>
</dbReference>
<feature type="transmembrane region" description="Helical" evidence="9">
    <location>
        <begin position="346"/>
        <end position="369"/>
    </location>
</feature>
<feature type="transmembrane region" description="Helical" evidence="9">
    <location>
        <begin position="445"/>
        <end position="464"/>
    </location>
</feature>
<evidence type="ECO:0000313" key="10">
    <source>
        <dbReference type="EMBL" id="SDK26327.1"/>
    </source>
</evidence>
<feature type="transmembrane region" description="Helical" evidence="9">
    <location>
        <begin position="88"/>
        <end position="108"/>
    </location>
</feature>
<feature type="transmembrane region" description="Helical" evidence="9">
    <location>
        <begin position="49"/>
        <end position="68"/>
    </location>
</feature>
<evidence type="ECO:0000256" key="3">
    <source>
        <dbReference type="ARBA" id="ARBA00022448"/>
    </source>
</evidence>
<dbReference type="RefSeq" id="WP_092597659.1">
    <property type="nucleotide sequence ID" value="NZ_FNFI01000006.1"/>
</dbReference>
<keyword evidence="6 9" id="KW-1133">Transmembrane helix</keyword>
<dbReference type="InterPro" id="IPR018093">
    <property type="entry name" value="BCCT_CS"/>
</dbReference>
<dbReference type="NCBIfam" id="TIGR00842">
    <property type="entry name" value="bcct"/>
    <property type="match status" value="1"/>
</dbReference>
<feature type="transmembrane region" description="Helical" evidence="9">
    <location>
        <begin position="12"/>
        <end position="29"/>
    </location>
</feature>
<organism evidence="10 11">
    <name type="scientific">Jeotgalicoccus aerolatus</name>
    <dbReference type="NCBI Taxonomy" id="709510"/>
    <lineage>
        <taxon>Bacteria</taxon>
        <taxon>Bacillati</taxon>
        <taxon>Bacillota</taxon>
        <taxon>Bacilli</taxon>
        <taxon>Bacillales</taxon>
        <taxon>Staphylococcaceae</taxon>
        <taxon>Jeotgalicoccus</taxon>
    </lineage>
</organism>
<accession>A0A1G9AG49</accession>
<gene>
    <name evidence="10" type="ORF">SAMN05216187_106124</name>
</gene>
<dbReference type="AlphaFoldDB" id="A0A1G9AG49"/>
<evidence type="ECO:0000256" key="8">
    <source>
        <dbReference type="SAM" id="MobiDB-lite"/>
    </source>
</evidence>
<keyword evidence="3" id="KW-0813">Transport</keyword>
<evidence type="ECO:0000256" key="7">
    <source>
        <dbReference type="ARBA" id="ARBA00023136"/>
    </source>
</evidence>
<name>A0A1G9AG49_9STAP</name>
<dbReference type="PANTHER" id="PTHR30047">
    <property type="entry name" value="HIGH-AFFINITY CHOLINE TRANSPORT PROTEIN-RELATED"/>
    <property type="match status" value="1"/>
</dbReference>
<feature type="transmembrane region" description="Helical" evidence="9">
    <location>
        <begin position="226"/>
        <end position="248"/>
    </location>
</feature>
<dbReference type="Proteomes" id="UP000242700">
    <property type="component" value="Unassembled WGS sequence"/>
</dbReference>
<protein>
    <submittedName>
        <fullName evidence="10">Glycine betaine transporter</fullName>
    </submittedName>
</protein>
<comment type="similarity">
    <text evidence="2">Belongs to the BCCT transporter (TC 2.A.15) family.</text>
</comment>
<dbReference type="GO" id="GO:0022857">
    <property type="term" value="F:transmembrane transporter activity"/>
    <property type="evidence" value="ECO:0007669"/>
    <property type="project" value="InterPro"/>
</dbReference>
<dbReference type="GO" id="GO:0005886">
    <property type="term" value="C:plasma membrane"/>
    <property type="evidence" value="ECO:0007669"/>
    <property type="project" value="UniProtKB-SubCell"/>
</dbReference>
<evidence type="ECO:0000256" key="9">
    <source>
        <dbReference type="SAM" id="Phobius"/>
    </source>
</evidence>
<evidence type="ECO:0000256" key="4">
    <source>
        <dbReference type="ARBA" id="ARBA00022475"/>
    </source>
</evidence>
<feature type="transmembrane region" description="Helical" evidence="9">
    <location>
        <begin position="181"/>
        <end position="206"/>
    </location>
</feature>
<dbReference type="OrthoDB" id="9775735at2"/>
<feature type="transmembrane region" description="Helical" evidence="9">
    <location>
        <begin position="316"/>
        <end position="334"/>
    </location>
</feature>
<evidence type="ECO:0000313" key="11">
    <source>
        <dbReference type="Proteomes" id="UP000242700"/>
    </source>
</evidence>
<keyword evidence="5 9" id="KW-0812">Transmembrane</keyword>
<dbReference type="PANTHER" id="PTHR30047:SF7">
    <property type="entry name" value="HIGH-AFFINITY CHOLINE TRANSPORT PROTEIN"/>
    <property type="match status" value="1"/>
</dbReference>
<feature type="compositionally biased region" description="Basic and acidic residues" evidence="8">
    <location>
        <begin position="519"/>
        <end position="528"/>
    </location>
</feature>
<feature type="transmembrane region" description="Helical" evidence="9">
    <location>
        <begin position="470"/>
        <end position="490"/>
    </location>
</feature>
<evidence type="ECO:0000256" key="5">
    <source>
        <dbReference type="ARBA" id="ARBA00022692"/>
    </source>
</evidence>
<proteinExistence type="inferred from homology"/>
<keyword evidence="7 9" id="KW-0472">Membrane</keyword>
<reference evidence="11" key="1">
    <citation type="submission" date="2016-10" db="EMBL/GenBank/DDBJ databases">
        <authorList>
            <person name="Varghese N."/>
            <person name="Submissions S."/>
        </authorList>
    </citation>
    <scope>NUCLEOTIDE SEQUENCE [LARGE SCALE GENOMIC DNA]</scope>
    <source>
        <strain evidence="11">CGMCC 1.8911</strain>
    </source>
</reference>
<feature type="region of interest" description="Disordered" evidence="8">
    <location>
        <begin position="519"/>
        <end position="549"/>
    </location>
</feature>
<sequence length="549" mass="60338">MKNRRSSVTPVFYISLAIAFVFILWGAIFPANVESVLGTINDFISNKFGWVYLLAMTGFVVFALYLIISPYGKIRLGKQDEKPQYSYFTWFSFLFTAGMGVGLVFYGVNEPLTHFHNPPVTEGGTALAQQEALQYTLFHWGLHPWAVYAVVGLALAYFNFRHNAPLLMSSALSPLIGERSKGWMGITVDVIAVFGTIFGIATSLGLGATQITAGLSYSFDAIENNLFTQMIVVIIITIAFIASAATGVNKGIRYLSMSNVVIAIALMIFVFIFGSSITMIESFMTNTGNYLQNIVSMTFNMNSFVGDRGFLNDWTLFYWAWWIGWAAFVGSFIARVSRGRTIREFIIGVMGVPVLFSAIWFAIFGVAGIESDNILGGGLYSLIETQGNEVALFAFLENYPAAPLVMGIAILLIASFFVTSADSGTFVLSMLTTGGSLNPPLKIKLIWGAILAGTAMVLLVSGGLSALEMAMLIAAFPFTFIVVMLAISLYKALRSEHGIIQLEKQQLIFESDYREETEKELAEKREAFEETLPDEQPPEIEAESNEGKE</sequence>
<evidence type="ECO:0000256" key="2">
    <source>
        <dbReference type="ARBA" id="ARBA00005658"/>
    </source>
</evidence>